<keyword evidence="2" id="KW-1185">Reference proteome</keyword>
<protein>
    <submittedName>
        <fullName evidence="1">Uncharacterized protein</fullName>
    </submittedName>
</protein>
<name>A0ACC1BTB4_9ROSI</name>
<organism evidence="1 2">
    <name type="scientific">Pistacia atlantica</name>
    <dbReference type="NCBI Taxonomy" id="434234"/>
    <lineage>
        <taxon>Eukaryota</taxon>
        <taxon>Viridiplantae</taxon>
        <taxon>Streptophyta</taxon>
        <taxon>Embryophyta</taxon>
        <taxon>Tracheophyta</taxon>
        <taxon>Spermatophyta</taxon>
        <taxon>Magnoliopsida</taxon>
        <taxon>eudicotyledons</taxon>
        <taxon>Gunneridae</taxon>
        <taxon>Pentapetalae</taxon>
        <taxon>rosids</taxon>
        <taxon>malvids</taxon>
        <taxon>Sapindales</taxon>
        <taxon>Anacardiaceae</taxon>
        <taxon>Pistacia</taxon>
    </lineage>
</organism>
<dbReference type="EMBL" id="CM047899">
    <property type="protein sequence ID" value="KAJ0102209.1"/>
    <property type="molecule type" value="Genomic_DNA"/>
</dbReference>
<reference evidence="2" key="1">
    <citation type="journal article" date="2023" name="G3 (Bethesda)">
        <title>Genome assembly and association tests identify interacting loci associated with vigor, precocity, and sex in interspecific pistachio rootstocks.</title>
        <authorList>
            <person name="Palmer W."/>
            <person name="Jacygrad E."/>
            <person name="Sagayaradj S."/>
            <person name="Cavanaugh K."/>
            <person name="Han R."/>
            <person name="Bertier L."/>
            <person name="Beede B."/>
            <person name="Kafkas S."/>
            <person name="Golino D."/>
            <person name="Preece J."/>
            <person name="Michelmore R."/>
        </authorList>
    </citation>
    <scope>NUCLEOTIDE SEQUENCE [LARGE SCALE GENOMIC DNA]</scope>
</reference>
<sequence length="90" mass="10459">MVTKKRPTDLLFEGGLNLHNFAKMALPDRVMEIVHLMLLNSDEDEADTNHRLIQQRNNIRQECLVSMVKDWSGMLNGITTRSNEHNRRCP</sequence>
<dbReference type="Proteomes" id="UP001164250">
    <property type="component" value="Chromosome 3"/>
</dbReference>
<accession>A0ACC1BTB4</accession>
<gene>
    <name evidence="1" type="ORF">Patl1_06572</name>
</gene>
<proteinExistence type="predicted"/>
<comment type="caution">
    <text evidence="1">The sequence shown here is derived from an EMBL/GenBank/DDBJ whole genome shotgun (WGS) entry which is preliminary data.</text>
</comment>
<evidence type="ECO:0000313" key="1">
    <source>
        <dbReference type="EMBL" id="KAJ0102209.1"/>
    </source>
</evidence>
<evidence type="ECO:0000313" key="2">
    <source>
        <dbReference type="Proteomes" id="UP001164250"/>
    </source>
</evidence>